<feature type="compositionally biased region" description="Polar residues" evidence="1">
    <location>
        <begin position="135"/>
        <end position="170"/>
    </location>
</feature>
<dbReference type="Proteomes" id="UP001497453">
    <property type="component" value="Chromosome 8"/>
</dbReference>
<dbReference type="EMBL" id="OZ037951">
    <property type="protein sequence ID" value="CAL1713945.1"/>
    <property type="molecule type" value="Genomic_DNA"/>
</dbReference>
<protein>
    <submittedName>
        <fullName evidence="2">Uncharacterized protein</fullName>
    </submittedName>
</protein>
<evidence type="ECO:0000313" key="3">
    <source>
        <dbReference type="Proteomes" id="UP001497453"/>
    </source>
</evidence>
<keyword evidence="3" id="KW-1185">Reference proteome</keyword>
<name>A0ABP1E1J7_9APHY</name>
<feature type="region of interest" description="Disordered" evidence="1">
    <location>
        <begin position="135"/>
        <end position="171"/>
    </location>
</feature>
<gene>
    <name evidence="2" type="ORF">GFSPODELE1_LOCUS9561</name>
</gene>
<proteinExistence type="predicted"/>
<evidence type="ECO:0000313" key="2">
    <source>
        <dbReference type="EMBL" id="CAL1713945.1"/>
    </source>
</evidence>
<evidence type="ECO:0000256" key="1">
    <source>
        <dbReference type="SAM" id="MobiDB-lite"/>
    </source>
</evidence>
<organism evidence="2 3">
    <name type="scientific">Somion occarium</name>
    <dbReference type="NCBI Taxonomy" id="3059160"/>
    <lineage>
        <taxon>Eukaryota</taxon>
        <taxon>Fungi</taxon>
        <taxon>Dikarya</taxon>
        <taxon>Basidiomycota</taxon>
        <taxon>Agaricomycotina</taxon>
        <taxon>Agaricomycetes</taxon>
        <taxon>Polyporales</taxon>
        <taxon>Cerrenaceae</taxon>
        <taxon>Somion</taxon>
    </lineage>
</organism>
<reference evidence="3" key="1">
    <citation type="submission" date="2024-04" db="EMBL/GenBank/DDBJ databases">
        <authorList>
            <person name="Shaw F."/>
            <person name="Minotto A."/>
        </authorList>
    </citation>
    <scope>NUCLEOTIDE SEQUENCE [LARGE SCALE GENOMIC DNA]</scope>
</reference>
<feature type="region of interest" description="Disordered" evidence="1">
    <location>
        <begin position="83"/>
        <end position="104"/>
    </location>
</feature>
<sequence>MAQFAFETLAALPDVLPPTSPALLEDMLVVMPTPPRLSPSPSSAHKRPRGLWKGRRTFADTKMATITHDRDIDCEEDHRYDADWSYDDDLDDTRSSTSSGSKRRRISGAFSDFSCHSGSVSRALSPDINHASNPWQSFHLSSNTTSTDSPRATPALTMSSQTGKPQPSTTDLEDWENLKELHHKASDLYEADQLSEALPLLRAVMRECNRILTIHPDPSVIFAAGEKRQSSYSPVQVVTPTEERLHRDWGNETFEAALKSNILRQRRPLSRSEDLPTAFHAIFGITLFLLGNIVAQDPSLALPGEPSSAATYWLAALDVFETGESLPCLLDSRGCAEASEDWRMAIAWGRTLVCLAEEKISSMKRAQEEAAARAASAGLAPDLPASSAWAYLSSPGPFTVTEPSWPKDSPFYTIAVNRPPVTRRMSMYSATPHDILVLATDQFSRGIFHMPHPHHSYVPHPTNAAAFSSSPFDTSPPSLILPELSTSSSGSSTSTSYFHQRLPSALPPSFSRPKELFTIGSEVLGVAERLSSTSNREYWAKWADSVFNQMKMEADIDIWRGPVTRARGRCWLVMGSARAEELEEALERGEMHVLSSEDAEEARDALSMAIAFFERAKGSASLMEEDAEDVSPLLAEALLTLANLTIDENKREELYCRAQTEGGEEVASELQLMGLGPPMASSMSTDTVMMDVN</sequence>
<accession>A0ABP1E1J7</accession>